<dbReference type="AlphaFoldDB" id="A0A2N3VHL2"/>
<dbReference type="OrthoDB" id="4709704at2"/>
<name>A0A2N3VHL2_9NOCA</name>
<sequence>MPKINADSVRAHRAQVLAALIDSAEFLLAQDSGTTLTAGAVAARAGIARNSIYRYVDSIDDLIEMVAARGFPRWTSAVRDAIEAAPTPAAGVVAYVRANIELAVDGDHAWRTALSRMNLSASARARVIALHTELADLLRAELSAAAVTNPALVTASIQALVDACVRRVEAGDEPATAIDYAGRVAAVLVSEATAAP</sequence>
<evidence type="ECO:0000256" key="1">
    <source>
        <dbReference type="ARBA" id="ARBA00023125"/>
    </source>
</evidence>
<dbReference type="InterPro" id="IPR009057">
    <property type="entry name" value="Homeodomain-like_sf"/>
</dbReference>
<organism evidence="4 5">
    <name type="scientific">Nocardia fluminea</name>
    <dbReference type="NCBI Taxonomy" id="134984"/>
    <lineage>
        <taxon>Bacteria</taxon>
        <taxon>Bacillati</taxon>
        <taxon>Actinomycetota</taxon>
        <taxon>Actinomycetes</taxon>
        <taxon>Mycobacteriales</taxon>
        <taxon>Nocardiaceae</taxon>
        <taxon>Nocardia</taxon>
    </lineage>
</organism>
<keyword evidence="5" id="KW-1185">Reference proteome</keyword>
<feature type="domain" description="HTH tetR-type" evidence="3">
    <location>
        <begin position="14"/>
        <end position="74"/>
    </location>
</feature>
<dbReference type="Gene3D" id="1.10.357.10">
    <property type="entry name" value="Tetracycline Repressor, domain 2"/>
    <property type="match status" value="1"/>
</dbReference>
<dbReference type="GO" id="GO:0003677">
    <property type="term" value="F:DNA binding"/>
    <property type="evidence" value="ECO:0007669"/>
    <property type="project" value="UniProtKB-UniRule"/>
</dbReference>
<dbReference type="Proteomes" id="UP000233766">
    <property type="component" value="Unassembled WGS sequence"/>
</dbReference>
<comment type="caution">
    <text evidence="4">The sequence shown here is derived from an EMBL/GenBank/DDBJ whole genome shotgun (WGS) entry which is preliminary data.</text>
</comment>
<protein>
    <submittedName>
        <fullName evidence="4">TetR family transcriptional regulator</fullName>
    </submittedName>
</protein>
<feature type="DNA-binding region" description="H-T-H motif" evidence="2">
    <location>
        <begin position="37"/>
        <end position="56"/>
    </location>
</feature>
<dbReference type="RefSeq" id="WP_062992190.1">
    <property type="nucleotide sequence ID" value="NZ_PJMW01000002.1"/>
</dbReference>
<dbReference type="EMBL" id="PJMW01000002">
    <property type="protein sequence ID" value="PKV81096.1"/>
    <property type="molecule type" value="Genomic_DNA"/>
</dbReference>
<evidence type="ECO:0000313" key="5">
    <source>
        <dbReference type="Proteomes" id="UP000233766"/>
    </source>
</evidence>
<evidence type="ECO:0000313" key="4">
    <source>
        <dbReference type="EMBL" id="PKV81096.1"/>
    </source>
</evidence>
<dbReference type="PROSITE" id="PS50977">
    <property type="entry name" value="HTH_TETR_2"/>
    <property type="match status" value="1"/>
</dbReference>
<gene>
    <name evidence="4" type="ORF">ATK86_5550</name>
</gene>
<keyword evidence="1 2" id="KW-0238">DNA-binding</keyword>
<evidence type="ECO:0000259" key="3">
    <source>
        <dbReference type="PROSITE" id="PS50977"/>
    </source>
</evidence>
<evidence type="ECO:0000256" key="2">
    <source>
        <dbReference type="PROSITE-ProRule" id="PRU00335"/>
    </source>
</evidence>
<dbReference type="SUPFAM" id="SSF46689">
    <property type="entry name" value="Homeodomain-like"/>
    <property type="match status" value="1"/>
</dbReference>
<dbReference type="InterPro" id="IPR001647">
    <property type="entry name" value="HTH_TetR"/>
</dbReference>
<accession>A0A2N3VHL2</accession>
<reference evidence="4 5" key="1">
    <citation type="submission" date="2017-12" db="EMBL/GenBank/DDBJ databases">
        <title>Sequencing the genomes of 1000 Actinobacteria strains.</title>
        <authorList>
            <person name="Klenk H.-P."/>
        </authorList>
    </citation>
    <scope>NUCLEOTIDE SEQUENCE [LARGE SCALE GENOMIC DNA]</scope>
    <source>
        <strain evidence="4 5">DSM 44489</strain>
    </source>
</reference>
<proteinExistence type="predicted"/>